<dbReference type="EMBL" id="BMJH01000001">
    <property type="protein sequence ID" value="GGC60510.1"/>
    <property type="molecule type" value="Genomic_DNA"/>
</dbReference>
<dbReference type="AlphaFoldDB" id="A0A916XBY9"/>
<sequence>MKARKAYFRTLKRVPLRLSLLRCRNGLWLALLKRLAMQTAHAYDAQQALPLSTTPI</sequence>
<comment type="caution">
    <text evidence="2">The sequence shown here is derived from an EMBL/GenBank/DDBJ whole genome shotgun (WGS) entry which is preliminary data.</text>
</comment>
<evidence type="ECO:0000313" key="3">
    <source>
        <dbReference type="Proteomes" id="UP000641514"/>
    </source>
</evidence>
<reference evidence="2" key="2">
    <citation type="submission" date="2020-09" db="EMBL/GenBank/DDBJ databases">
        <authorList>
            <person name="Sun Q."/>
            <person name="Zhou Y."/>
        </authorList>
    </citation>
    <scope>NUCLEOTIDE SEQUENCE</scope>
    <source>
        <strain evidence="2">CGMCC 1.15478</strain>
    </source>
</reference>
<protein>
    <submittedName>
        <fullName evidence="2">Uncharacterized protein</fullName>
    </submittedName>
</protein>
<reference evidence="2" key="1">
    <citation type="journal article" date="2014" name="Int. J. Syst. Evol. Microbiol.">
        <title>Complete genome sequence of Corynebacterium casei LMG S-19264T (=DSM 44701T), isolated from a smear-ripened cheese.</title>
        <authorList>
            <consortium name="US DOE Joint Genome Institute (JGI-PGF)"/>
            <person name="Walter F."/>
            <person name="Albersmeier A."/>
            <person name="Kalinowski J."/>
            <person name="Ruckert C."/>
        </authorList>
    </citation>
    <scope>NUCLEOTIDE SEQUENCE</scope>
    <source>
        <strain evidence="2">CGMCC 1.15478</strain>
    </source>
</reference>
<name>A0A916XBY9_9ACTN</name>
<dbReference type="Proteomes" id="UP000641514">
    <property type="component" value="Unassembled WGS sequence"/>
</dbReference>
<gene>
    <name evidence="2" type="ORF">GCM10011410_11260</name>
</gene>
<keyword evidence="3" id="KW-1185">Reference proteome</keyword>
<organism evidence="2 3">
    <name type="scientific">Hoyosella rhizosphaerae</name>
    <dbReference type="NCBI Taxonomy" id="1755582"/>
    <lineage>
        <taxon>Bacteria</taxon>
        <taxon>Bacillati</taxon>
        <taxon>Actinomycetota</taxon>
        <taxon>Actinomycetes</taxon>
        <taxon>Mycobacteriales</taxon>
        <taxon>Hoyosellaceae</taxon>
        <taxon>Hoyosella</taxon>
    </lineage>
</organism>
<accession>A0A916XBY9</accession>
<feature type="chain" id="PRO_5038537190" evidence="1">
    <location>
        <begin position="43"/>
        <end position="56"/>
    </location>
</feature>
<evidence type="ECO:0000313" key="2">
    <source>
        <dbReference type="EMBL" id="GGC60510.1"/>
    </source>
</evidence>
<feature type="signal peptide" evidence="1">
    <location>
        <begin position="1"/>
        <end position="42"/>
    </location>
</feature>
<keyword evidence="1" id="KW-0732">Signal</keyword>
<proteinExistence type="predicted"/>
<evidence type="ECO:0000256" key="1">
    <source>
        <dbReference type="SAM" id="SignalP"/>
    </source>
</evidence>